<keyword evidence="3" id="KW-1185">Reference proteome</keyword>
<dbReference type="SUPFAM" id="SSF51735">
    <property type="entry name" value="NAD(P)-binding Rossmann-fold domains"/>
    <property type="match status" value="1"/>
</dbReference>
<sequence length="262" mass="29938">MNKTCLVGYTGYVGSTLRKQTEFEDVYNSSNIQDISGKAYDLVICAAAPAVKWKANQAPEEDLSNINSLIACLKEVKANRFVLISTVDVYSEPVGVYEDTPIEAEKAEPYGRHRYFLEHFVTSNFEKHLIIRLPGLFGKGLKKNFIYDLIHNNALHLTHHKSQFQFYNMSNLWKDIQTALSNHLTLVNFATEPVSAEEIADYALQLKFANVTEKKPVFYDMKSRYASIFSKETSSSSSYTKTKKEVLHEIAEFIKEEKRLLL</sequence>
<accession>A0ABV5BFB5</accession>
<comment type="caution">
    <text evidence="2">The sequence shown here is derived from an EMBL/GenBank/DDBJ whole genome shotgun (WGS) entry which is preliminary data.</text>
</comment>
<evidence type="ECO:0000313" key="2">
    <source>
        <dbReference type="EMBL" id="MFB5684383.1"/>
    </source>
</evidence>
<protein>
    <submittedName>
        <fullName evidence="2">NAD-dependent epimerase/dehydratase family protein</fullName>
    </submittedName>
</protein>
<gene>
    <name evidence="2" type="ORF">ACE3NQ_26110</name>
</gene>
<dbReference type="RefSeq" id="WP_375528071.1">
    <property type="nucleotide sequence ID" value="NZ_JBHILM010000040.1"/>
</dbReference>
<dbReference type="Pfam" id="PF01370">
    <property type="entry name" value="Epimerase"/>
    <property type="match status" value="1"/>
</dbReference>
<dbReference type="Gene3D" id="3.40.50.720">
    <property type="entry name" value="NAD(P)-binding Rossmann-like Domain"/>
    <property type="match status" value="1"/>
</dbReference>
<organism evidence="2 3">
    <name type="scientific">Paenibacillus terreus</name>
    <dbReference type="NCBI Taxonomy" id="1387834"/>
    <lineage>
        <taxon>Bacteria</taxon>
        <taxon>Bacillati</taxon>
        <taxon>Bacillota</taxon>
        <taxon>Bacilli</taxon>
        <taxon>Bacillales</taxon>
        <taxon>Paenibacillaceae</taxon>
        <taxon>Paenibacillus</taxon>
    </lineage>
</organism>
<reference evidence="2 3" key="1">
    <citation type="submission" date="2024-09" db="EMBL/GenBank/DDBJ databases">
        <authorList>
            <person name="Ruan L."/>
        </authorList>
    </citation>
    <scope>NUCLEOTIDE SEQUENCE [LARGE SCALE GENOMIC DNA]</scope>
    <source>
        <strain evidence="2 3">D33</strain>
    </source>
</reference>
<dbReference type="EMBL" id="JBHILM010000040">
    <property type="protein sequence ID" value="MFB5684383.1"/>
    <property type="molecule type" value="Genomic_DNA"/>
</dbReference>
<dbReference type="InterPro" id="IPR001509">
    <property type="entry name" value="Epimerase_deHydtase"/>
</dbReference>
<dbReference type="InterPro" id="IPR036291">
    <property type="entry name" value="NAD(P)-bd_dom_sf"/>
</dbReference>
<evidence type="ECO:0000259" key="1">
    <source>
        <dbReference type="Pfam" id="PF01370"/>
    </source>
</evidence>
<feature type="domain" description="NAD-dependent epimerase/dehydratase" evidence="1">
    <location>
        <begin position="25"/>
        <end position="150"/>
    </location>
</feature>
<name>A0ABV5BFB5_9BACL</name>
<dbReference type="Proteomes" id="UP001580407">
    <property type="component" value="Unassembled WGS sequence"/>
</dbReference>
<evidence type="ECO:0000313" key="3">
    <source>
        <dbReference type="Proteomes" id="UP001580407"/>
    </source>
</evidence>
<proteinExistence type="predicted"/>